<dbReference type="EMBL" id="CAJNNV010009025">
    <property type="protein sequence ID" value="CAE8596933.1"/>
    <property type="molecule type" value="Genomic_DNA"/>
</dbReference>
<dbReference type="PANTHER" id="PTHR16119:SF22">
    <property type="entry name" value="EAMA DOMAIN-CONTAINING PROTEIN"/>
    <property type="match status" value="1"/>
</dbReference>
<dbReference type="InterPro" id="IPR012435">
    <property type="entry name" value="TMEM144"/>
</dbReference>
<keyword evidence="5 7" id="KW-0472">Membrane</keyword>
<dbReference type="Proteomes" id="UP000654075">
    <property type="component" value="Unassembled WGS sequence"/>
</dbReference>
<feature type="transmembrane region" description="Helical" evidence="7">
    <location>
        <begin position="229"/>
        <end position="250"/>
    </location>
</feature>
<feature type="transmembrane region" description="Helical" evidence="7">
    <location>
        <begin position="418"/>
        <end position="439"/>
    </location>
</feature>
<dbReference type="AlphaFoldDB" id="A0A813EFR0"/>
<reference evidence="8" key="1">
    <citation type="submission" date="2021-02" db="EMBL/GenBank/DDBJ databases">
        <authorList>
            <person name="Dougan E. K."/>
            <person name="Rhodes N."/>
            <person name="Thang M."/>
            <person name="Chan C."/>
        </authorList>
    </citation>
    <scope>NUCLEOTIDE SEQUENCE</scope>
</reference>
<feature type="transmembrane region" description="Helical" evidence="7">
    <location>
        <begin position="204"/>
        <end position="223"/>
    </location>
</feature>
<feature type="transmembrane region" description="Helical" evidence="7">
    <location>
        <begin position="172"/>
        <end position="192"/>
    </location>
</feature>
<evidence type="ECO:0000256" key="3">
    <source>
        <dbReference type="ARBA" id="ARBA00022692"/>
    </source>
</evidence>
<keyword evidence="9" id="KW-1185">Reference proteome</keyword>
<dbReference type="OMA" id="FWFREIR"/>
<feature type="compositionally biased region" description="Polar residues" evidence="6">
    <location>
        <begin position="57"/>
        <end position="76"/>
    </location>
</feature>
<keyword evidence="3 7" id="KW-0812">Transmembrane</keyword>
<proteinExistence type="inferred from homology"/>
<name>A0A813EFR0_POLGL</name>
<accession>A0A813EFR0</accession>
<feature type="transmembrane region" description="Helical" evidence="7">
    <location>
        <begin position="354"/>
        <end position="371"/>
    </location>
</feature>
<dbReference type="GO" id="GO:0015144">
    <property type="term" value="F:carbohydrate transmembrane transporter activity"/>
    <property type="evidence" value="ECO:0007669"/>
    <property type="project" value="InterPro"/>
</dbReference>
<feature type="transmembrane region" description="Helical" evidence="7">
    <location>
        <begin position="322"/>
        <end position="342"/>
    </location>
</feature>
<dbReference type="Pfam" id="PF07857">
    <property type="entry name" value="TMEM144"/>
    <property type="match status" value="1"/>
</dbReference>
<dbReference type="PANTHER" id="PTHR16119">
    <property type="entry name" value="TRANSMEMBRANE PROTEIN 144"/>
    <property type="match status" value="1"/>
</dbReference>
<keyword evidence="4 7" id="KW-1133">Transmembrane helix</keyword>
<organism evidence="8 9">
    <name type="scientific">Polarella glacialis</name>
    <name type="common">Dinoflagellate</name>
    <dbReference type="NCBI Taxonomy" id="89957"/>
    <lineage>
        <taxon>Eukaryota</taxon>
        <taxon>Sar</taxon>
        <taxon>Alveolata</taxon>
        <taxon>Dinophyceae</taxon>
        <taxon>Suessiales</taxon>
        <taxon>Suessiaceae</taxon>
        <taxon>Polarella</taxon>
    </lineage>
</organism>
<feature type="compositionally biased region" description="Polar residues" evidence="6">
    <location>
        <begin position="268"/>
        <end position="286"/>
    </location>
</feature>
<feature type="transmembrane region" description="Helical" evidence="7">
    <location>
        <begin position="391"/>
        <end position="411"/>
    </location>
</feature>
<evidence type="ECO:0000256" key="7">
    <source>
        <dbReference type="SAM" id="Phobius"/>
    </source>
</evidence>
<feature type="region of interest" description="Disordered" evidence="6">
    <location>
        <begin position="1"/>
        <end position="23"/>
    </location>
</feature>
<evidence type="ECO:0000256" key="2">
    <source>
        <dbReference type="ARBA" id="ARBA00005731"/>
    </source>
</evidence>
<evidence type="ECO:0000256" key="4">
    <source>
        <dbReference type="ARBA" id="ARBA00022989"/>
    </source>
</evidence>
<dbReference type="OrthoDB" id="329822at2759"/>
<evidence type="ECO:0000313" key="9">
    <source>
        <dbReference type="Proteomes" id="UP000654075"/>
    </source>
</evidence>
<dbReference type="InterPro" id="IPR010651">
    <property type="entry name" value="Sugar_transport"/>
</dbReference>
<comment type="subcellular location">
    <subcellularLocation>
        <location evidence="1">Membrane</location>
        <topology evidence="1">Multi-pass membrane protein</topology>
    </subcellularLocation>
</comment>
<feature type="region of interest" description="Disordered" evidence="6">
    <location>
        <begin position="57"/>
        <end position="96"/>
    </location>
</feature>
<evidence type="ECO:0000256" key="5">
    <source>
        <dbReference type="ARBA" id="ARBA00023136"/>
    </source>
</evidence>
<feature type="transmembrane region" description="Helical" evidence="7">
    <location>
        <begin position="145"/>
        <end position="166"/>
    </location>
</feature>
<gene>
    <name evidence="8" type="ORF">PGLA1383_LOCUS15390</name>
</gene>
<sequence length="443" mass="44668">MPATGVVAAGTAPSCRAGPRPKLRRPSTLGAALLATAGALLLRLSGRPSCGRVFASPQATQANSAEKQRQNSSRQSLAGAPCQPLRSSHSGRAQATHRMRLPGMKALAGGEQAGAAFALAALSSFFNGSFPVCARIPKGPALDPVLFNGLVCCGVFLSSLLVPVLFGTPFVFTLGGFLGGSLFVFAALFSFVAIPRAGLATAQAVWSCSAILVAFGWGAFGPAEVAAPVVDAQLCGAALALLVAGALIIVNCDAIAQRFSTDVKDDMTSSLNPSSDSDGQESKTSTGDRAAGIASAMAVGLFGGSVLVPFKFIPPESAGLLALPSFGLGALIAGTLVTAAYWKVIKKEEGLPPAPAGDAVLAGLASGLLWNTGNVCSIIAQSPPFSLPYGIAYPILQCALFFGGLWGIFAFKEIQGKAIGVFGAGALTLAGGIVLLSLYGPGA</sequence>
<comment type="similarity">
    <text evidence="2">Belongs to the TMEM144 family.</text>
</comment>
<evidence type="ECO:0000256" key="1">
    <source>
        <dbReference type="ARBA" id="ARBA00004141"/>
    </source>
</evidence>
<evidence type="ECO:0000313" key="8">
    <source>
        <dbReference type="EMBL" id="CAE8596933.1"/>
    </source>
</evidence>
<comment type="caution">
    <text evidence="8">The sequence shown here is derived from an EMBL/GenBank/DDBJ whole genome shotgun (WGS) entry which is preliminary data.</text>
</comment>
<feature type="region of interest" description="Disordered" evidence="6">
    <location>
        <begin position="267"/>
        <end position="286"/>
    </location>
</feature>
<dbReference type="GO" id="GO:0016020">
    <property type="term" value="C:membrane"/>
    <property type="evidence" value="ECO:0007669"/>
    <property type="project" value="UniProtKB-SubCell"/>
</dbReference>
<protein>
    <recommendedName>
        <fullName evidence="10">EamA domain-containing protein</fullName>
    </recommendedName>
</protein>
<evidence type="ECO:0000256" key="6">
    <source>
        <dbReference type="SAM" id="MobiDB-lite"/>
    </source>
</evidence>
<feature type="transmembrane region" description="Helical" evidence="7">
    <location>
        <begin position="290"/>
        <end position="310"/>
    </location>
</feature>
<evidence type="ECO:0008006" key="10">
    <source>
        <dbReference type="Google" id="ProtNLM"/>
    </source>
</evidence>